<evidence type="ECO:0000256" key="3">
    <source>
        <dbReference type="ARBA" id="ARBA00022989"/>
    </source>
</evidence>
<keyword evidence="3 5" id="KW-1133">Transmembrane helix</keyword>
<feature type="transmembrane region" description="Helical" evidence="5">
    <location>
        <begin position="43"/>
        <end position="67"/>
    </location>
</feature>
<dbReference type="InterPro" id="IPR020846">
    <property type="entry name" value="MFS_dom"/>
</dbReference>
<dbReference type="EMBL" id="CP042906">
    <property type="protein sequence ID" value="QEX16682.1"/>
    <property type="molecule type" value="Genomic_DNA"/>
</dbReference>
<dbReference type="KEGG" id="htq:FRZ44_19770"/>
<evidence type="ECO:0000313" key="7">
    <source>
        <dbReference type="EMBL" id="QEX16682.1"/>
    </source>
</evidence>
<keyword evidence="4 5" id="KW-0472">Membrane</keyword>
<dbReference type="AlphaFoldDB" id="A0A5J6MGS1"/>
<evidence type="ECO:0000256" key="4">
    <source>
        <dbReference type="ARBA" id="ARBA00023136"/>
    </source>
</evidence>
<evidence type="ECO:0000313" key="8">
    <source>
        <dbReference type="Proteomes" id="UP000326202"/>
    </source>
</evidence>
<dbReference type="InterPro" id="IPR036259">
    <property type="entry name" value="MFS_trans_sf"/>
</dbReference>
<comment type="subcellular location">
    <subcellularLocation>
        <location evidence="1">Membrane</location>
        <topology evidence="1">Multi-pass membrane protein</topology>
    </subcellularLocation>
</comment>
<dbReference type="PANTHER" id="PTHR23518:SF2">
    <property type="entry name" value="MAJOR FACILITATOR SUPERFAMILY TRANSPORTER"/>
    <property type="match status" value="1"/>
</dbReference>
<dbReference type="CDD" id="cd17370">
    <property type="entry name" value="MFS_MJ1317_like"/>
    <property type="match status" value="1"/>
</dbReference>
<dbReference type="InterPro" id="IPR011701">
    <property type="entry name" value="MFS"/>
</dbReference>
<feature type="transmembrane region" description="Helical" evidence="5">
    <location>
        <begin position="380"/>
        <end position="400"/>
    </location>
</feature>
<feature type="transmembrane region" description="Helical" evidence="5">
    <location>
        <begin position="20"/>
        <end position="37"/>
    </location>
</feature>
<dbReference type="PROSITE" id="PS00216">
    <property type="entry name" value="SUGAR_TRANSPORT_1"/>
    <property type="match status" value="1"/>
</dbReference>
<dbReference type="PROSITE" id="PS50850">
    <property type="entry name" value="MFS"/>
    <property type="match status" value="1"/>
</dbReference>
<name>A0A5J6MGS1_9PROT</name>
<feature type="transmembrane region" description="Helical" evidence="5">
    <location>
        <begin position="181"/>
        <end position="201"/>
    </location>
</feature>
<feature type="domain" description="Major facilitator superfamily (MFS) profile" evidence="6">
    <location>
        <begin position="23"/>
        <end position="405"/>
    </location>
</feature>
<feature type="transmembrane region" description="Helical" evidence="5">
    <location>
        <begin position="257"/>
        <end position="279"/>
    </location>
</feature>
<dbReference type="Pfam" id="PF07690">
    <property type="entry name" value="MFS_1"/>
    <property type="match status" value="1"/>
</dbReference>
<evidence type="ECO:0000256" key="5">
    <source>
        <dbReference type="SAM" id="Phobius"/>
    </source>
</evidence>
<feature type="transmembrane region" description="Helical" evidence="5">
    <location>
        <begin position="317"/>
        <end position="340"/>
    </location>
</feature>
<evidence type="ECO:0000259" key="6">
    <source>
        <dbReference type="PROSITE" id="PS50850"/>
    </source>
</evidence>
<organism evidence="7 8">
    <name type="scientific">Hypericibacter terrae</name>
    <dbReference type="NCBI Taxonomy" id="2602015"/>
    <lineage>
        <taxon>Bacteria</taxon>
        <taxon>Pseudomonadati</taxon>
        <taxon>Pseudomonadota</taxon>
        <taxon>Alphaproteobacteria</taxon>
        <taxon>Rhodospirillales</taxon>
        <taxon>Dongiaceae</taxon>
        <taxon>Hypericibacter</taxon>
    </lineage>
</organism>
<dbReference type="PANTHER" id="PTHR23518">
    <property type="entry name" value="C-METHYLTRANSFERASE"/>
    <property type="match status" value="1"/>
</dbReference>
<proteinExistence type="predicted"/>
<sequence length="410" mass="43407">MHRVADQPPPHRERHRFRALPAGIWVLGFVSMFMDISSEMIHALLPVYLVGVLGTSTLVVGIIEGIAEATASITKIFSGALSDYLGRRKMLAAIGYGLAAVTKPVFPLATSVGWLVAARFVDRVGKGIRGAPRDALVADLSPPALRGASFGLRQSLDTIGAFLGPLLAILLMWATADDFKAVFWVAVLPAFLATGLILVGVREPHGTIRSKPLRSPLSRTELANLGRDYWLVVLVACLFTLARFSEAFLILRAQSVGLALALVPGVLVVMNLVYAAVAAPIGLLSDRIGRVWLLAIGFLTLVAADLFLGFASGIPAVAVGVALWGLHMGLTQGLLAALVADTAPANLRGTAFGMFNLTTGLVLLAASIVAGVLWDRFGPQATFLAGAAFTLLALIGLWPVRKHFPRGNSR</sequence>
<accession>A0A5J6MGS1</accession>
<dbReference type="Proteomes" id="UP000326202">
    <property type="component" value="Chromosome"/>
</dbReference>
<dbReference type="OrthoDB" id="9803985at2"/>
<feature type="transmembrane region" description="Helical" evidence="5">
    <location>
        <begin position="352"/>
        <end position="374"/>
    </location>
</feature>
<gene>
    <name evidence="7" type="ORF">FRZ44_19770</name>
</gene>
<keyword evidence="2 5" id="KW-0812">Transmembrane</keyword>
<dbReference type="Gene3D" id="1.20.1250.20">
    <property type="entry name" value="MFS general substrate transporter like domains"/>
    <property type="match status" value="1"/>
</dbReference>
<keyword evidence="8" id="KW-1185">Reference proteome</keyword>
<feature type="transmembrane region" description="Helical" evidence="5">
    <location>
        <begin position="291"/>
        <end position="311"/>
    </location>
</feature>
<protein>
    <submittedName>
        <fullName evidence="7">MFS transporter</fullName>
    </submittedName>
</protein>
<feature type="transmembrane region" description="Helical" evidence="5">
    <location>
        <begin position="156"/>
        <end position="175"/>
    </location>
</feature>
<dbReference type="InterPro" id="IPR005829">
    <property type="entry name" value="Sugar_transporter_CS"/>
</dbReference>
<dbReference type="GO" id="GO:0022857">
    <property type="term" value="F:transmembrane transporter activity"/>
    <property type="evidence" value="ECO:0007669"/>
    <property type="project" value="InterPro"/>
</dbReference>
<reference evidence="7 8" key="1">
    <citation type="submission" date="2019-08" db="EMBL/GenBank/DDBJ databases">
        <title>Hyperibacter terrae gen. nov., sp. nov. and Hyperibacter viscosus sp. nov., two new members in the family Rhodospirillaceae isolated from the rhizosphere of Hypericum perforatum.</title>
        <authorList>
            <person name="Noviana Z."/>
        </authorList>
    </citation>
    <scope>NUCLEOTIDE SEQUENCE [LARGE SCALE GENOMIC DNA]</scope>
    <source>
        <strain evidence="7 8">R5913</strain>
    </source>
</reference>
<feature type="transmembrane region" description="Helical" evidence="5">
    <location>
        <begin position="229"/>
        <end position="251"/>
    </location>
</feature>
<evidence type="ECO:0000256" key="1">
    <source>
        <dbReference type="ARBA" id="ARBA00004141"/>
    </source>
</evidence>
<evidence type="ECO:0000256" key="2">
    <source>
        <dbReference type="ARBA" id="ARBA00022692"/>
    </source>
</evidence>
<dbReference type="GO" id="GO:0016020">
    <property type="term" value="C:membrane"/>
    <property type="evidence" value="ECO:0007669"/>
    <property type="project" value="UniProtKB-SubCell"/>
</dbReference>
<dbReference type="SUPFAM" id="SSF103473">
    <property type="entry name" value="MFS general substrate transporter"/>
    <property type="match status" value="1"/>
</dbReference>